<dbReference type="EMBL" id="SGXG01000001">
    <property type="protein sequence ID" value="RZS98328.1"/>
    <property type="molecule type" value="Genomic_DNA"/>
</dbReference>
<reference evidence="1 2" key="1">
    <citation type="submission" date="2019-02" db="EMBL/GenBank/DDBJ databases">
        <title>Genomic Encyclopedia of Archaeal and Bacterial Type Strains, Phase II (KMG-II): from individual species to whole genera.</title>
        <authorList>
            <person name="Goeker M."/>
        </authorList>
    </citation>
    <scope>NUCLEOTIDE SEQUENCE [LARGE SCALE GENOMIC DNA]</scope>
    <source>
        <strain evidence="1 2">DSM 21411</strain>
    </source>
</reference>
<proteinExistence type="predicted"/>
<protein>
    <submittedName>
        <fullName evidence="1">Uncharacterized protein</fullName>
    </submittedName>
</protein>
<comment type="caution">
    <text evidence="1">The sequence shown here is derived from an EMBL/GenBank/DDBJ whole genome shotgun (WGS) entry which is preliminary data.</text>
</comment>
<keyword evidence="2" id="KW-1185">Reference proteome</keyword>
<sequence length="103" mass="11484">MLKGSLPEVHLDTDVAFDIISKRSPHFEVSVKLLEPVIKDKIALLIGECSLSNLIYLTYDIYKIENAASKLKDFIGACHVISGGNNLMNQALIKKMPYHTILL</sequence>
<dbReference type="OrthoDB" id="1148871at2"/>
<dbReference type="AlphaFoldDB" id="A0A4Q7PEU7"/>
<dbReference type="Proteomes" id="UP000292209">
    <property type="component" value="Unassembled WGS sequence"/>
</dbReference>
<name>A0A4Q7PEU7_9BACT</name>
<accession>A0A4Q7PEU7</accession>
<dbReference type="InterPro" id="IPR029060">
    <property type="entry name" value="PIN-like_dom_sf"/>
</dbReference>
<evidence type="ECO:0000313" key="2">
    <source>
        <dbReference type="Proteomes" id="UP000292209"/>
    </source>
</evidence>
<gene>
    <name evidence="1" type="ORF">BC751_3973</name>
</gene>
<dbReference type="SUPFAM" id="SSF88723">
    <property type="entry name" value="PIN domain-like"/>
    <property type="match status" value="1"/>
</dbReference>
<dbReference type="RefSeq" id="WP_130277052.1">
    <property type="nucleotide sequence ID" value="NZ_SGXG01000001.1"/>
</dbReference>
<organism evidence="1 2">
    <name type="scientific">Cecembia calidifontis</name>
    <dbReference type="NCBI Taxonomy" id="1187080"/>
    <lineage>
        <taxon>Bacteria</taxon>
        <taxon>Pseudomonadati</taxon>
        <taxon>Bacteroidota</taxon>
        <taxon>Cytophagia</taxon>
        <taxon>Cytophagales</taxon>
        <taxon>Cyclobacteriaceae</taxon>
        <taxon>Cecembia</taxon>
    </lineage>
</organism>
<evidence type="ECO:0000313" key="1">
    <source>
        <dbReference type="EMBL" id="RZS98328.1"/>
    </source>
</evidence>